<evidence type="ECO:0000313" key="2">
    <source>
        <dbReference type="Proteomes" id="UP000799777"/>
    </source>
</evidence>
<organism evidence="1 2">
    <name type="scientific">Setomelanomma holmii</name>
    <dbReference type="NCBI Taxonomy" id="210430"/>
    <lineage>
        <taxon>Eukaryota</taxon>
        <taxon>Fungi</taxon>
        <taxon>Dikarya</taxon>
        <taxon>Ascomycota</taxon>
        <taxon>Pezizomycotina</taxon>
        <taxon>Dothideomycetes</taxon>
        <taxon>Pleosporomycetidae</taxon>
        <taxon>Pleosporales</taxon>
        <taxon>Pleosporineae</taxon>
        <taxon>Phaeosphaeriaceae</taxon>
        <taxon>Setomelanomma</taxon>
    </lineage>
</organism>
<keyword evidence="2" id="KW-1185">Reference proteome</keyword>
<dbReference type="Proteomes" id="UP000799777">
    <property type="component" value="Unassembled WGS sequence"/>
</dbReference>
<evidence type="ECO:0000313" key="1">
    <source>
        <dbReference type="EMBL" id="KAF2030886.1"/>
    </source>
</evidence>
<dbReference type="EMBL" id="ML978186">
    <property type="protein sequence ID" value="KAF2030886.1"/>
    <property type="molecule type" value="Genomic_DNA"/>
</dbReference>
<proteinExistence type="predicted"/>
<gene>
    <name evidence="1" type="ORF">EK21DRAFT_111553</name>
</gene>
<accession>A0A9P4LKY5</accession>
<protein>
    <submittedName>
        <fullName evidence="1">Uncharacterized protein</fullName>
    </submittedName>
</protein>
<reference evidence="1" key="1">
    <citation type="journal article" date="2020" name="Stud. Mycol.">
        <title>101 Dothideomycetes genomes: a test case for predicting lifestyles and emergence of pathogens.</title>
        <authorList>
            <person name="Haridas S."/>
            <person name="Albert R."/>
            <person name="Binder M."/>
            <person name="Bloem J."/>
            <person name="Labutti K."/>
            <person name="Salamov A."/>
            <person name="Andreopoulos B."/>
            <person name="Baker S."/>
            <person name="Barry K."/>
            <person name="Bills G."/>
            <person name="Bluhm B."/>
            <person name="Cannon C."/>
            <person name="Castanera R."/>
            <person name="Culley D."/>
            <person name="Daum C."/>
            <person name="Ezra D."/>
            <person name="Gonzalez J."/>
            <person name="Henrissat B."/>
            <person name="Kuo A."/>
            <person name="Liang C."/>
            <person name="Lipzen A."/>
            <person name="Lutzoni F."/>
            <person name="Magnuson J."/>
            <person name="Mondo S."/>
            <person name="Nolan M."/>
            <person name="Ohm R."/>
            <person name="Pangilinan J."/>
            <person name="Park H.-J."/>
            <person name="Ramirez L."/>
            <person name="Alfaro M."/>
            <person name="Sun H."/>
            <person name="Tritt A."/>
            <person name="Yoshinaga Y."/>
            <person name="Zwiers L.-H."/>
            <person name="Turgeon B."/>
            <person name="Goodwin S."/>
            <person name="Spatafora J."/>
            <person name="Crous P."/>
            <person name="Grigoriev I."/>
        </authorList>
    </citation>
    <scope>NUCLEOTIDE SEQUENCE</scope>
    <source>
        <strain evidence="1">CBS 110217</strain>
    </source>
</reference>
<comment type="caution">
    <text evidence="1">The sequence shown here is derived from an EMBL/GenBank/DDBJ whole genome shotgun (WGS) entry which is preliminary data.</text>
</comment>
<name>A0A9P4LKY5_9PLEO</name>
<dbReference type="AlphaFoldDB" id="A0A9P4LKY5"/>
<sequence>MKEAGNTPRVMTWARDFALDLASTLYSSLGVVLLALPNLSSLTLCKAQVEKSPFLSNLLVRYPDRAPQARRTQRPTKTPKRTFATSGYTWSLYVVNIIGPRIRKLEIIERAQDSRAGHLLLGFEHFSDVRVLTTPSTRVLLGTELVFLGNDFQILPPSEVLPYQLHLLDLHMERRTKQPEAFLLWLRELVREKGSFPNIRQVRLFFSRTLHDYFHSHENGFEMAMRFTDDELGNAASQIDLMKQLQAAGVLVVAFFRGAPVNLTVNTTANTMEASSATTLHQFKAYSWTDVFSAK</sequence>